<keyword evidence="5 9" id="KW-0472">Membrane</keyword>
<keyword evidence="2" id="KW-1003">Cell membrane</keyword>
<comment type="similarity">
    <text evidence="7">Belongs to the YfgM family.</text>
</comment>
<comment type="subcellular location">
    <subcellularLocation>
        <location evidence="1">Cell membrane</location>
        <topology evidence="1">Single-pass type II membrane protein</topology>
    </subcellularLocation>
</comment>
<name>A0AAU7Q764_9GAMM</name>
<evidence type="ECO:0000256" key="4">
    <source>
        <dbReference type="ARBA" id="ARBA00022989"/>
    </source>
</evidence>
<dbReference type="SUPFAM" id="SSF81901">
    <property type="entry name" value="HCP-like"/>
    <property type="match status" value="1"/>
</dbReference>
<evidence type="ECO:0000256" key="8">
    <source>
        <dbReference type="ARBA" id="ARBA00024235"/>
    </source>
</evidence>
<evidence type="ECO:0000256" key="2">
    <source>
        <dbReference type="ARBA" id="ARBA00022475"/>
    </source>
</evidence>
<proteinExistence type="inferred from homology"/>
<dbReference type="InterPro" id="IPR026039">
    <property type="entry name" value="YfgM"/>
</dbReference>
<dbReference type="InterPro" id="IPR018704">
    <property type="entry name" value="SecYEG/CpoB_TPR"/>
</dbReference>
<feature type="domain" description="Ancillary SecYEG translocon subunit/Cell division coordinator CpoB TPR" evidence="10">
    <location>
        <begin position="16"/>
        <end position="206"/>
    </location>
</feature>
<protein>
    <recommendedName>
        <fullName evidence="8">Ancillary SecYEG translocon subunit</fullName>
    </recommendedName>
</protein>
<evidence type="ECO:0000256" key="3">
    <source>
        <dbReference type="ARBA" id="ARBA00022692"/>
    </source>
</evidence>
<evidence type="ECO:0000256" key="9">
    <source>
        <dbReference type="SAM" id="Phobius"/>
    </source>
</evidence>
<evidence type="ECO:0000259" key="10">
    <source>
        <dbReference type="Pfam" id="PF09976"/>
    </source>
</evidence>
<feature type="transmembrane region" description="Helical" evidence="9">
    <location>
        <begin position="24"/>
        <end position="42"/>
    </location>
</feature>
<dbReference type="InterPro" id="IPR011990">
    <property type="entry name" value="TPR-like_helical_dom_sf"/>
</dbReference>
<keyword evidence="6" id="KW-0143">Chaperone</keyword>
<gene>
    <name evidence="11" type="ORF">ABK905_19705</name>
</gene>
<organism evidence="11">
    <name type="scientific">Acerihabitans sp. KWT182</name>
    <dbReference type="NCBI Taxonomy" id="3157919"/>
    <lineage>
        <taxon>Bacteria</taxon>
        <taxon>Pseudomonadati</taxon>
        <taxon>Pseudomonadota</taxon>
        <taxon>Gammaproteobacteria</taxon>
        <taxon>Enterobacterales</taxon>
        <taxon>Pectobacteriaceae</taxon>
        <taxon>Acerihabitans</taxon>
    </lineage>
</organism>
<dbReference type="PANTHER" id="PTHR38035">
    <property type="entry name" value="UPF0070 PROTEIN YFGM"/>
    <property type="match status" value="1"/>
</dbReference>
<keyword evidence="4 9" id="KW-1133">Transmembrane helix</keyword>
<evidence type="ECO:0000256" key="1">
    <source>
        <dbReference type="ARBA" id="ARBA00004401"/>
    </source>
</evidence>
<reference evidence="11" key="1">
    <citation type="submission" date="2024-06" db="EMBL/GenBank/DDBJ databases">
        <authorList>
            <person name="Coelho C."/>
            <person name="Bento M."/>
            <person name="Garcia E."/>
            <person name="Camelo A."/>
            <person name="Brandao I."/>
            <person name="Espirito Santo C."/>
            <person name="Trovao J."/>
            <person name="Verissimo A."/>
            <person name="Costa J."/>
            <person name="Tiago I."/>
        </authorList>
    </citation>
    <scope>NUCLEOTIDE SEQUENCE</scope>
    <source>
        <strain evidence="11">KWT182</strain>
    </source>
</reference>
<dbReference type="PANTHER" id="PTHR38035:SF1">
    <property type="entry name" value="ANCILLARY SECYEG TRANSLOCON SUBUNIT"/>
    <property type="match status" value="1"/>
</dbReference>
<dbReference type="AlphaFoldDB" id="A0AAU7Q764"/>
<dbReference type="GO" id="GO:0005886">
    <property type="term" value="C:plasma membrane"/>
    <property type="evidence" value="ECO:0007669"/>
    <property type="project" value="UniProtKB-SubCell"/>
</dbReference>
<evidence type="ECO:0000256" key="5">
    <source>
        <dbReference type="ARBA" id="ARBA00023136"/>
    </source>
</evidence>
<evidence type="ECO:0000256" key="7">
    <source>
        <dbReference type="ARBA" id="ARBA00024197"/>
    </source>
</evidence>
<dbReference type="Pfam" id="PF09976">
    <property type="entry name" value="TPR_21"/>
    <property type="match status" value="1"/>
</dbReference>
<dbReference type="EMBL" id="CP157947">
    <property type="protein sequence ID" value="XBS68786.1"/>
    <property type="molecule type" value="Genomic_DNA"/>
</dbReference>
<evidence type="ECO:0000256" key="6">
    <source>
        <dbReference type="ARBA" id="ARBA00023186"/>
    </source>
</evidence>
<evidence type="ECO:0000313" key="11">
    <source>
        <dbReference type="EMBL" id="XBS68786.1"/>
    </source>
</evidence>
<keyword evidence="3 9" id="KW-0812">Transmembrane</keyword>
<sequence>MEVYSSENEQREALMRFFADNGKALAIGVIIGIAALVGWRYWHNHQNESMMKSSASWQRVNTALTSDADQQRLDAAQKFADGNNNNYGALTSMGLARFYAEKGDFNSAERQLKKALTQTKEENLQSLINLRLARVQLQGKNVDGALTTLAGVKPEAWSALADDVRGDAQVIKGNNQAARDAYDKALKANPPQALQALLRMKLNNLSS</sequence>
<dbReference type="GO" id="GO:0044877">
    <property type="term" value="F:protein-containing complex binding"/>
    <property type="evidence" value="ECO:0007669"/>
    <property type="project" value="InterPro"/>
</dbReference>
<dbReference type="Gene3D" id="1.25.40.10">
    <property type="entry name" value="Tetratricopeptide repeat domain"/>
    <property type="match status" value="1"/>
</dbReference>
<accession>A0AAU7Q764</accession>
<dbReference type="PIRSF" id="PIRSF006170">
    <property type="entry name" value="YfgM"/>
    <property type="match status" value="1"/>
</dbReference>